<dbReference type="GO" id="GO:0004089">
    <property type="term" value="F:carbonate dehydratase activity"/>
    <property type="evidence" value="ECO:0007669"/>
    <property type="project" value="UniProtKB-EC"/>
</dbReference>
<keyword evidence="5" id="KW-0456">Lyase</keyword>
<dbReference type="Gene3D" id="3.10.200.10">
    <property type="entry name" value="Alpha carbonic anhydrase"/>
    <property type="match status" value="1"/>
</dbReference>
<keyword evidence="7" id="KW-1133">Transmembrane helix</keyword>
<dbReference type="SUPFAM" id="SSF51069">
    <property type="entry name" value="Carbonic anhydrase"/>
    <property type="match status" value="1"/>
</dbReference>
<evidence type="ECO:0000256" key="2">
    <source>
        <dbReference type="ARBA" id="ARBA00012925"/>
    </source>
</evidence>
<organism evidence="9 10">
    <name type="scientific">Euroglyphus maynei</name>
    <name type="common">Mayne's house dust mite</name>
    <dbReference type="NCBI Taxonomy" id="6958"/>
    <lineage>
        <taxon>Eukaryota</taxon>
        <taxon>Metazoa</taxon>
        <taxon>Ecdysozoa</taxon>
        <taxon>Arthropoda</taxon>
        <taxon>Chelicerata</taxon>
        <taxon>Arachnida</taxon>
        <taxon>Acari</taxon>
        <taxon>Acariformes</taxon>
        <taxon>Sarcoptiformes</taxon>
        <taxon>Astigmata</taxon>
        <taxon>Psoroptidia</taxon>
        <taxon>Analgoidea</taxon>
        <taxon>Pyroglyphidae</taxon>
        <taxon>Pyroglyphinae</taxon>
        <taxon>Euroglyphus</taxon>
    </lineage>
</organism>
<gene>
    <name evidence="9" type="ORF">BLA29_010439</name>
</gene>
<evidence type="ECO:0000256" key="5">
    <source>
        <dbReference type="ARBA" id="ARBA00023239"/>
    </source>
</evidence>
<feature type="transmembrane region" description="Helical" evidence="7">
    <location>
        <begin position="160"/>
        <end position="180"/>
    </location>
</feature>
<evidence type="ECO:0000313" key="9">
    <source>
        <dbReference type="EMBL" id="OTF78790.1"/>
    </source>
</evidence>
<dbReference type="InterPro" id="IPR001148">
    <property type="entry name" value="CA_dom"/>
</dbReference>
<dbReference type="EMBL" id="MUJZ01026218">
    <property type="protein sequence ID" value="OTF78790.1"/>
    <property type="molecule type" value="Genomic_DNA"/>
</dbReference>
<name>A0A1Y3BD03_EURMA</name>
<reference evidence="9 10" key="1">
    <citation type="submission" date="2017-03" db="EMBL/GenBank/DDBJ databases">
        <title>Genome Survey of Euroglyphus maynei.</title>
        <authorList>
            <person name="Arlian L.G."/>
            <person name="Morgan M.S."/>
            <person name="Rider S.D."/>
        </authorList>
    </citation>
    <scope>NUCLEOTIDE SEQUENCE [LARGE SCALE GENOMIC DNA]</scope>
    <source>
        <strain evidence="9">Arlian Lab</strain>
        <tissue evidence="9">Whole body</tissue>
    </source>
</reference>
<evidence type="ECO:0000256" key="7">
    <source>
        <dbReference type="SAM" id="Phobius"/>
    </source>
</evidence>
<dbReference type="OrthoDB" id="6515698at2759"/>
<keyword evidence="7" id="KW-0472">Membrane</keyword>
<evidence type="ECO:0000256" key="6">
    <source>
        <dbReference type="ARBA" id="ARBA00048348"/>
    </source>
</evidence>
<dbReference type="PROSITE" id="PS51144">
    <property type="entry name" value="ALPHA_CA_2"/>
    <property type="match status" value="1"/>
</dbReference>
<dbReference type="EC" id="4.2.1.1" evidence="2"/>
<dbReference type="GO" id="GO:0008270">
    <property type="term" value="F:zinc ion binding"/>
    <property type="evidence" value="ECO:0007669"/>
    <property type="project" value="InterPro"/>
</dbReference>
<dbReference type="Pfam" id="PF00194">
    <property type="entry name" value="Carb_anhydrase"/>
    <property type="match status" value="1"/>
</dbReference>
<comment type="catalytic activity">
    <reaction evidence="6">
        <text>hydrogencarbonate + H(+) = CO2 + H2O</text>
        <dbReference type="Rhea" id="RHEA:10748"/>
        <dbReference type="ChEBI" id="CHEBI:15377"/>
        <dbReference type="ChEBI" id="CHEBI:15378"/>
        <dbReference type="ChEBI" id="CHEBI:16526"/>
        <dbReference type="ChEBI" id="CHEBI:17544"/>
        <dbReference type="EC" id="4.2.1.1"/>
    </reaction>
</comment>
<sequence>HYNHDKHGSLSKALEARDGSVSVLGVFFEVKKMNPEFEVISDMIYKLQESTPEQSQFMRDTITLENILPENTKKLYRYHGSLTTPPCTEGLVWLVLNQPNAIGHSQFEKFLGVIDAHSGEKIANNFRKIQPLNGRKVESSFPPDMVNKGFIQMATITTNIVSLIIIFLSTIVGTLPFLSIQ</sequence>
<evidence type="ECO:0000256" key="3">
    <source>
        <dbReference type="ARBA" id="ARBA00022723"/>
    </source>
</evidence>
<comment type="caution">
    <text evidence="9">The sequence shown here is derived from an EMBL/GenBank/DDBJ whole genome shotgun (WGS) entry which is preliminary data.</text>
</comment>
<evidence type="ECO:0000259" key="8">
    <source>
        <dbReference type="PROSITE" id="PS51144"/>
    </source>
</evidence>
<dbReference type="AlphaFoldDB" id="A0A1Y3BD03"/>
<dbReference type="InterPro" id="IPR023561">
    <property type="entry name" value="Carbonic_anhydrase_a-class"/>
</dbReference>
<dbReference type="SMART" id="SM01057">
    <property type="entry name" value="Carb_anhydrase"/>
    <property type="match status" value="1"/>
</dbReference>
<feature type="non-terminal residue" evidence="9">
    <location>
        <position position="1"/>
    </location>
</feature>
<keyword evidence="10" id="KW-1185">Reference proteome</keyword>
<comment type="similarity">
    <text evidence="1">Belongs to the alpha-carbonic anhydrase family.</text>
</comment>
<proteinExistence type="inferred from homology"/>
<keyword evidence="4" id="KW-0862">Zinc</keyword>
<evidence type="ECO:0000256" key="4">
    <source>
        <dbReference type="ARBA" id="ARBA00022833"/>
    </source>
</evidence>
<keyword evidence="3" id="KW-0479">Metal-binding</keyword>
<keyword evidence="7" id="KW-0812">Transmembrane</keyword>
<evidence type="ECO:0000313" key="10">
    <source>
        <dbReference type="Proteomes" id="UP000194236"/>
    </source>
</evidence>
<evidence type="ECO:0000256" key="1">
    <source>
        <dbReference type="ARBA" id="ARBA00010718"/>
    </source>
</evidence>
<accession>A0A1Y3BD03</accession>
<dbReference type="PANTHER" id="PTHR18952">
    <property type="entry name" value="CARBONIC ANHYDRASE"/>
    <property type="match status" value="1"/>
</dbReference>
<protein>
    <recommendedName>
        <fullName evidence="2">carbonic anhydrase</fullName>
        <ecNumber evidence="2">4.2.1.1</ecNumber>
    </recommendedName>
</protein>
<dbReference type="PANTHER" id="PTHR18952:SF265">
    <property type="entry name" value="CARBONIC ANHYDRASE"/>
    <property type="match status" value="1"/>
</dbReference>
<dbReference type="InterPro" id="IPR036398">
    <property type="entry name" value="CA_dom_sf"/>
</dbReference>
<feature type="domain" description="Alpha-carbonic anhydrase" evidence="8">
    <location>
        <begin position="1"/>
        <end position="141"/>
    </location>
</feature>
<dbReference type="Proteomes" id="UP000194236">
    <property type="component" value="Unassembled WGS sequence"/>
</dbReference>